<dbReference type="PANTHER" id="PTHR43283">
    <property type="entry name" value="BETA-LACTAMASE-RELATED"/>
    <property type="match status" value="1"/>
</dbReference>
<protein>
    <submittedName>
        <fullName evidence="2">Serine hydrolase</fullName>
    </submittedName>
</protein>
<reference evidence="2 3" key="1">
    <citation type="submission" date="2016-09" db="EMBL/GenBank/DDBJ databases">
        <title>Couchioplanes caeruleus draft genome sequence.</title>
        <authorList>
            <person name="Sheehan J."/>
            <person name="Caffrey P."/>
        </authorList>
    </citation>
    <scope>NUCLEOTIDE SEQUENCE [LARGE SCALE GENOMIC DNA]</scope>
    <source>
        <strain evidence="2 3">DSM 43634</strain>
    </source>
</reference>
<dbReference type="InterPro" id="IPR050789">
    <property type="entry name" value="Diverse_Enzym_Activities"/>
</dbReference>
<dbReference type="Proteomes" id="UP000182486">
    <property type="component" value="Unassembled WGS sequence"/>
</dbReference>
<gene>
    <name evidence="2" type="ORF">BG844_32345</name>
</gene>
<proteinExistence type="predicted"/>
<evidence type="ECO:0000259" key="1">
    <source>
        <dbReference type="Pfam" id="PF00144"/>
    </source>
</evidence>
<sequence length="388" mass="42188">MVVSMTLHEAMAARVERGEFPGIVTLVARGDQVRVDAIGTTALGGDVPMRRDTVFRIASLTKPVLAAATMILVEDDLIDLEEPVHRLLPELAGQRVLARIDGPLDDTVAPHRPVTVEDLLTFRMGFGLITEPSFDPPWPINQRANELGLVLGPPDPRTPHGPDEWIRRFGTLPLMRQPGEQWQYNAGTLVLGVLLARAAGKPLGDVLRERLFEPLGMRETGFWLPATRARELPSYYLTEPGAGTMTERTDTGPEIWSKPPVFPSGSGGLISTVDEYHAFARMLLDRGVHGGTRLLSEQSVELMTSNRLTPAQVESAGVLLGGAGWGLGMAVTVTADATSGPGRYGWSGGYGTTWFNDPHEGLTAIAFTQVSDFLWSGAQQEFERLAYL</sequence>
<dbReference type="InterPro" id="IPR012338">
    <property type="entry name" value="Beta-lactam/transpept-like"/>
</dbReference>
<dbReference type="Gene3D" id="3.40.710.10">
    <property type="entry name" value="DD-peptidase/beta-lactamase superfamily"/>
    <property type="match status" value="1"/>
</dbReference>
<name>A0A1K0FZ49_9ACTN</name>
<keyword evidence="2" id="KW-0378">Hydrolase</keyword>
<dbReference type="Pfam" id="PF00144">
    <property type="entry name" value="Beta-lactamase"/>
    <property type="match status" value="1"/>
</dbReference>
<organism evidence="2 3">
    <name type="scientific">Couchioplanes caeruleus subsp. caeruleus</name>
    <dbReference type="NCBI Taxonomy" id="56427"/>
    <lineage>
        <taxon>Bacteria</taxon>
        <taxon>Bacillati</taxon>
        <taxon>Actinomycetota</taxon>
        <taxon>Actinomycetes</taxon>
        <taxon>Micromonosporales</taxon>
        <taxon>Micromonosporaceae</taxon>
        <taxon>Couchioplanes</taxon>
    </lineage>
</organism>
<comment type="caution">
    <text evidence="2">The sequence shown here is derived from an EMBL/GenBank/DDBJ whole genome shotgun (WGS) entry which is preliminary data.</text>
</comment>
<dbReference type="AlphaFoldDB" id="A0A1K0FZ49"/>
<accession>A0A1K0FZ49</accession>
<evidence type="ECO:0000313" key="2">
    <source>
        <dbReference type="EMBL" id="OJF10338.1"/>
    </source>
</evidence>
<dbReference type="PANTHER" id="PTHR43283:SF3">
    <property type="entry name" value="BETA-LACTAMASE FAMILY PROTEIN (AFU_ORTHOLOGUE AFUA_5G07500)"/>
    <property type="match status" value="1"/>
</dbReference>
<dbReference type="GO" id="GO:0016787">
    <property type="term" value="F:hydrolase activity"/>
    <property type="evidence" value="ECO:0007669"/>
    <property type="project" value="UniProtKB-KW"/>
</dbReference>
<keyword evidence="3" id="KW-1185">Reference proteome</keyword>
<dbReference type="EMBL" id="MEIA01000479">
    <property type="protein sequence ID" value="OJF10338.1"/>
    <property type="molecule type" value="Genomic_DNA"/>
</dbReference>
<dbReference type="SUPFAM" id="SSF56601">
    <property type="entry name" value="beta-lactamase/transpeptidase-like"/>
    <property type="match status" value="1"/>
</dbReference>
<feature type="domain" description="Beta-lactamase-related" evidence="1">
    <location>
        <begin position="10"/>
        <end position="372"/>
    </location>
</feature>
<evidence type="ECO:0000313" key="3">
    <source>
        <dbReference type="Proteomes" id="UP000182486"/>
    </source>
</evidence>
<dbReference type="InterPro" id="IPR001466">
    <property type="entry name" value="Beta-lactam-related"/>
</dbReference>